<protein>
    <recommendedName>
        <fullName evidence="4">Probable endonuclease LCL3</fullName>
    </recommendedName>
    <alternativeName>
        <fullName evidence="5">Probable endonuclease lcl3</fullName>
    </alternativeName>
</protein>
<evidence type="ECO:0000256" key="7">
    <source>
        <dbReference type="ARBA" id="ARBA00022722"/>
    </source>
</evidence>
<dbReference type="PROSITE" id="PS50830">
    <property type="entry name" value="TNASE_3"/>
    <property type="match status" value="1"/>
</dbReference>
<keyword evidence="8" id="KW-0479">Metal-binding</keyword>
<dbReference type="SMART" id="SM00318">
    <property type="entry name" value="SNc"/>
    <property type="match status" value="1"/>
</dbReference>
<dbReference type="GO" id="GO:0016020">
    <property type="term" value="C:membrane"/>
    <property type="evidence" value="ECO:0007669"/>
    <property type="project" value="UniProtKB-SubCell"/>
</dbReference>
<evidence type="ECO:0000256" key="13">
    <source>
        <dbReference type="ARBA" id="ARBA00023128"/>
    </source>
</evidence>
<dbReference type="AlphaFoldDB" id="A0A177DAD9"/>
<dbReference type="GO" id="GO:0046872">
    <property type="term" value="F:metal ion binding"/>
    <property type="evidence" value="ECO:0007669"/>
    <property type="project" value="UniProtKB-KW"/>
</dbReference>
<evidence type="ECO:0000256" key="9">
    <source>
        <dbReference type="ARBA" id="ARBA00022759"/>
    </source>
</evidence>
<keyword evidence="9" id="KW-0255">Endonuclease</keyword>
<evidence type="ECO:0000313" key="17">
    <source>
        <dbReference type="EMBL" id="OAG16072.1"/>
    </source>
</evidence>
<dbReference type="FunFam" id="2.40.50.90:FF:000029">
    <property type="entry name" value="Probable endonuclease lcl3"/>
    <property type="match status" value="1"/>
</dbReference>
<dbReference type="GO" id="GO:0016787">
    <property type="term" value="F:hydrolase activity"/>
    <property type="evidence" value="ECO:0007669"/>
    <property type="project" value="UniProtKB-KW"/>
</dbReference>
<evidence type="ECO:0000256" key="8">
    <source>
        <dbReference type="ARBA" id="ARBA00022723"/>
    </source>
</evidence>
<dbReference type="GO" id="GO:0004519">
    <property type="term" value="F:endonuclease activity"/>
    <property type="evidence" value="ECO:0007669"/>
    <property type="project" value="UniProtKB-KW"/>
</dbReference>
<comment type="similarity">
    <text evidence="3">Belongs to the LCL3 family.</text>
</comment>
<dbReference type="SUPFAM" id="SSF50199">
    <property type="entry name" value="Staphylococcal nuclease"/>
    <property type="match status" value="1"/>
</dbReference>
<name>A0A177DAD9_ALTAL</name>
<evidence type="ECO:0000256" key="12">
    <source>
        <dbReference type="ARBA" id="ARBA00022989"/>
    </source>
</evidence>
<dbReference type="OMA" id="IYHTPGG"/>
<evidence type="ECO:0000256" key="10">
    <source>
        <dbReference type="ARBA" id="ARBA00022801"/>
    </source>
</evidence>
<dbReference type="Proteomes" id="UP000077248">
    <property type="component" value="Unassembled WGS sequence"/>
</dbReference>
<keyword evidence="11" id="KW-0106">Calcium</keyword>
<dbReference type="PANTHER" id="PTHR12302:SF3">
    <property type="entry name" value="SERINE_THREONINE-PROTEIN KINASE 31"/>
    <property type="match status" value="1"/>
</dbReference>
<proteinExistence type="inferred from homology"/>
<organism evidence="17 18">
    <name type="scientific">Alternaria alternata</name>
    <name type="common">Alternaria rot fungus</name>
    <name type="synonym">Torula alternata</name>
    <dbReference type="NCBI Taxonomy" id="5599"/>
    <lineage>
        <taxon>Eukaryota</taxon>
        <taxon>Fungi</taxon>
        <taxon>Dikarya</taxon>
        <taxon>Ascomycota</taxon>
        <taxon>Pezizomycotina</taxon>
        <taxon>Dothideomycetes</taxon>
        <taxon>Pleosporomycetidae</taxon>
        <taxon>Pleosporales</taxon>
        <taxon>Pleosporineae</taxon>
        <taxon>Pleosporaceae</taxon>
        <taxon>Alternaria</taxon>
        <taxon>Alternaria sect. Alternaria</taxon>
        <taxon>Alternaria alternata complex</taxon>
    </lineage>
</organism>
<dbReference type="InterPro" id="IPR035437">
    <property type="entry name" value="SNase_OB-fold_sf"/>
</dbReference>
<evidence type="ECO:0000259" key="16">
    <source>
        <dbReference type="PROSITE" id="PS50830"/>
    </source>
</evidence>
<dbReference type="EMBL" id="KV441491">
    <property type="protein sequence ID" value="OAG16072.1"/>
    <property type="molecule type" value="Genomic_DNA"/>
</dbReference>
<dbReference type="RefSeq" id="XP_018381493.1">
    <property type="nucleotide sequence ID" value="XM_018534999.1"/>
</dbReference>
<evidence type="ECO:0000313" key="18">
    <source>
        <dbReference type="Proteomes" id="UP000077248"/>
    </source>
</evidence>
<keyword evidence="12" id="KW-1133">Transmembrane helix</keyword>
<evidence type="ECO:0000256" key="6">
    <source>
        <dbReference type="ARBA" id="ARBA00022692"/>
    </source>
</evidence>
<feature type="region of interest" description="Disordered" evidence="15">
    <location>
        <begin position="1"/>
        <end position="21"/>
    </location>
</feature>
<dbReference type="GO" id="GO:0005739">
    <property type="term" value="C:mitochondrion"/>
    <property type="evidence" value="ECO:0007669"/>
    <property type="project" value="UniProtKB-SubCell"/>
</dbReference>
<dbReference type="KEGG" id="aalt:CC77DRAFT_945011"/>
<dbReference type="VEuPathDB" id="FungiDB:CC77DRAFT_945011"/>
<keyword evidence="10" id="KW-0378">Hydrolase</keyword>
<sequence>MRWPWSRNDDDQQKSGLPQWAPPAKLDNWSSTLYEPRTLIPAVALTVSTVAGVRLYKTYLRRIPTVNHIKPRYYRRKGIFGQVTSVGDADNFRLFHTPGGRIAGWGILPWKKVPTKREDLVRQTLHIRIAGVDAPELAHWGREAQPFAKEAHEWLINLIHTRRVRAYIYRRDQYDRIVAQVFVRRWFFKKDVGLEMLKAGLATVYEAKTGAEFGTAEEKYRAAEKKARESKVGMWAKPSFAQRLVGTSSKTLESPREYKNRHNAADKAKKAG</sequence>
<dbReference type="Pfam" id="PF00565">
    <property type="entry name" value="SNase"/>
    <property type="match status" value="1"/>
</dbReference>
<feature type="region of interest" description="Disordered" evidence="15">
    <location>
        <begin position="246"/>
        <end position="272"/>
    </location>
</feature>
<keyword evidence="14" id="KW-0472">Membrane</keyword>
<keyword evidence="18" id="KW-1185">Reference proteome</keyword>
<evidence type="ECO:0000256" key="11">
    <source>
        <dbReference type="ARBA" id="ARBA00022837"/>
    </source>
</evidence>
<dbReference type="Gene3D" id="2.40.50.90">
    <property type="match status" value="1"/>
</dbReference>
<keyword evidence="13" id="KW-0496">Mitochondrion</keyword>
<comment type="subcellular location">
    <subcellularLocation>
        <location evidence="1">Membrane</location>
        <topology evidence="1">Single-pass membrane protein</topology>
    </subcellularLocation>
    <subcellularLocation>
        <location evidence="2">Mitochondrion</location>
    </subcellularLocation>
</comment>
<reference evidence="17 18" key="1">
    <citation type="submission" date="2016-05" db="EMBL/GenBank/DDBJ databases">
        <title>Comparative analysis of secretome profiles of manganese(II)-oxidizing ascomycete fungi.</title>
        <authorList>
            <consortium name="DOE Joint Genome Institute"/>
            <person name="Zeiner C.A."/>
            <person name="Purvine S.O."/>
            <person name="Zink E.M."/>
            <person name="Wu S."/>
            <person name="Pasa-Tolic L."/>
            <person name="Chaput D.L."/>
            <person name="Haridas S."/>
            <person name="Grigoriev I.V."/>
            <person name="Santelli C.M."/>
            <person name="Hansel C.M."/>
        </authorList>
    </citation>
    <scope>NUCLEOTIDE SEQUENCE [LARGE SCALE GENOMIC DNA]</scope>
    <source>
        <strain evidence="17 18">SRC1lrK2f</strain>
    </source>
</reference>
<evidence type="ECO:0000256" key="3">
    <source>
        <dbReference type="ARBA" id="ARBA00005435"/>
    </source>
</evidence>
<evidence type="ECO:0000256" key="5">
    <source>
        <dbReference type="ARBA" id="ARBA00014651"/>
    </source>
</evidence>
<evidence type="ECO:0000256" key="15">
    <source>
        <dbReference type="SAM" id="MobiDB-lite"/>
    </source>
</evidence>
<evidence type="ECO:0000256" key="14">
    <source>
        <dbReference type="ARBA" id="ARBA00023136"/>
    </source>
</evidence>
<feature type="compositionally biased region" description="Basic and acidic residues" evidence="15">
    <location>
        <begin position="253"/>
        <end position="272"/>
    </location>
</feature>
<gene>
    <name evidence="17" type="ORF">CC77DRAFT_945011</name>
</gene>
<dbReference type="STRING" id="5599.A0A177DAD9"/>
<dbReference type="GeneID" id="29120593"/>
<evidence type="ECO:0000256" key="4">
    <source>
        <dbReference type="ARBA" id="ARBA00013404"/>
    </source>
</evidence>
<keyword evidence="6" id="KW-0812">Transmembrane</keyword>
<feature type="domain" description="TNase-like" evidence="16">
    <location>
        <begin position="77"/>
        <end position="237"/>
    </location>
</feature>
<accession>A0A177DAD9</accession>
<keyword evidence="7" id="KW-0540">Nuclease</keyword>
<evidence type="ECO:0000256" key="2">
    <source>
        <dbReference type="ARBA" id="ARBA00004173"/>
    </source>
</evidence>
<dbReference type="InterPro" id="IPR016071">
    <property type="entry name" value="Staphylococal_nuclease_OB-fold"/>
</dbReference>
<dbReference type="PANTHER" id="PTHR12302">
    <property type="entry name" value="EBNA2 BINDING PROTEIN P100"/>
    <property type="match status" value="1"/>
</dbReference>
<evidence type="ECO:0000256" key="1">
    <source>
        <dbReference type="ARBA" id="ARBA00004167"/>
    </source>
</evidence>